<dbReference type="AlphaFoldDB" id="A0AA39PDB5"/>
<feature type="region of interest" description="Disordered" evidence="1">
    <location>
        <begin position="141"/>
        <end position="170"/>
    </location>
</feature>
<feature type="region of interest" description="Disordered" evidence="1">
    <location>
        <begin position="78"/>
        <end position="114"/>
    </location>
</feature>
<feature type="compositionally biased region" description="Polar residues" evidence="1">
    <location>
        <begin position="99"/>
        <end position="114"/>
    </location>
</feature>
<proteinExistence type="predicted"/>
<comment type="caution">
    <text evidence="2">The sequence shown here is derived from an EMBL/GenBank/DDBJ whole genome shotgun (WGS) entry which is preliminary data.</text>
</comment>
<organism evidence="2 3">
    <name type="scientific">Armillaria novae-zelandiae</name>
    <dbReference type="NCBI Taxonomy" id="153914"/>
    <lineage>
        <taxon>Eukaryota</taxon>
        <taxon>Fungi</taxon>
        <taxon>Dikarya</taxon>
        <taxon>Basidiomycota</taxon>
        <taxon>Agaricomycotina</taxon>
        <taxon>Agaricomycetes</taxon>
        <taxon>Agaricomycetidae</taxon>
        <taxon>Agaricales</taxon>
        <taxon>Marasmiineae</taxon>
        <taxon>Physalacriaceae</taxon>
        <taxon>Armillaria</taxon>
    </lineage>
</organism>
<evidence type="ECO:0000313" key="3">
    <source>
        <dbReference type="Proteomes" id="UP001175227"/>
    </source>
</evidence>
<gene>
    <name evidence="2" type="ORF">IW261DRAFT_1417784</name>
</gene>
<dbReference type="Proteomes" id="UP001175227">
    <property type="component" value="Unassembled WGS sequence"/>
</dbReference>
<accession>A0AA39PDB5</accession>
<protein>
    <submittedName>
        <fullName evidence="2">Uncharacterized protein</fullName>
    </submittedName>
</protein>
<evidence type="ECO:0000313" key="2">
    <source>
        <dbReference type="EMBL" id="KAK0482170.1"/>
    </source>
</evidence>
<keyword evidence="3" id="KW-1185">Reference proteome</keyword>
<dbReference type="EMBL" id="JAUEPR010000007">
    <property type="protein sequence ID" value="KAK0482170.1"/>
    <property type="molecule type" value="Genomic_DNA"/>
</dbReference>
<name>A0AA39PDB5_9AGAR</name>
<reference evidence="2" key="1">
    <citation type="submission" date="2023-06" db="EMBL/GenBank/DDBJ databases">
        <authorList>
            <consortium name="Lawrence Berkeley National Laboratory"/>
            <person name="Ahrendt S."/>
            <person name="Sahu N."/>
            <person name="Indic B."/>
            <person name="Wong-Bajracharya J."/>
            <person name="Merenyi Z."/>
            <person name="Ke H.-M."/>
            <person name="Monk M."/>
            <person name="Kocsube S."/>
            <person name="Drula E."/>
            <person name="Lipzen A."/>
            <person name="Balint B."/>
            <person name="Henrissat B."/>
            <person name="Andreopoulos B."/>
            <person name="Martin F.M."/>
            <person name="Harder C.B."/>
            <person name="Rigling D."/>
            <person name="Ford K.L."/>
            <person name="Foster G.D."/>
            <person name="Pangilinan J."/>
            <person name="Papanicolaou A."/>
            <person name="Barry K."/>
            <person name="LaButti K."/>
            <person name="Viragh M."/>
            <person name="Koriabine M."/>
            <person name="Yan M."/>
            <person name="Riley R."/>
            <person name="Champramary S."/>
            <person name="Plett K.L."/>
            <person name="Tsai I.J."/>
            <person name="Slot J."/>
            <person name="Sipos G."/>
            <person name="Plett J."/>
            <person name="Nagy L.G."/>
            <person name="Grigoriev I.V."/>
        </authorList>
    </citation>
    <scope>NUCLEOTIDE SEQUENCE</scope>
    <source>
        <strain evidence="2">ICMP 16352</strain>
    </source>
</reference>
<feature type="compositionally biased region" description="Polar residues" evidence="1">
    <location>
        <begin position="80"/>
        <end position="91"/>
    </location>
</feature>
<evidence type="ECO:0000256" key="1">
    <source>
        <dbReference type="SAM" id="MobiDB-lite"/>
    </source>
</evidence>
<sequence>MLAVPLVPPSISGVSSISQVVMPTRAPANTSAVGPQPPKLTLLGPRLPVATLEPSFSLDPTSLLHPAALLTGAMTAPNPFLSTRRSQNVTPTNPPPLPSRSTSPIRANTPPASSLPNPVPFFKGIIVYPFRKGMPLFFPGTDDEDESLTQGANDKGKGRALVPGTDGDEGDFSGFVEPLDAMVVDDDEDGSPPPTLIVRCYRSPIFLGANLLTVSELLGAPSAIKPKKTYKAKAKFNNPPPAQNDSAVEVTVTAKRSSKKVSKVLKEKQAVKVPPGEVVATKVNRPRGPSRIRPPLAMLGVQGRGFDEEVPAGYTAVIDGLKTIGVLVVSRDFGDFVEVDKVLWNKKVAPFVGEQYVQPCDQCSRKKTQCRKFLTNLVLCYKERNGPKD</sequence>